<comment type="similarity">
    <text evidence="2 4">Belongs to the cytochrome P450 family.</text>
</comment>
<dbReference type="PANTHER" id="PTHR24305:SF166">
    <property type="entry name" value="CYTOCHROME P450 12A4, MITOCHONDRIAL-RELATED"/>
    <property type="match status" value="1"/>
</dbReference>
<keyword evidence="4" id="KW-0503">Monooxygenase</keyword>
<keyword evidence="5" id="KW-0614">Plasmid</keyword>
<keyword evidence="3 4" id="KW-0408">Iron</keyword>
<dbReference type="OrthoDB" id="9764248at2"/>
<sequence>MPDNAQAIPFFTPPSSQFARLGFLKIAEMACRQHGDKVWIGEKDNAVLLLAGARHVRLLIEQESQFVKEFEHLSSASTIGRILLGQSLTTSKEGEEWRLARKLTTPLVNPKSPLLKQSTDLSARWLLDILQDPQQTSLREICLHWALMCVAEGFFGREISLAQLNTLIGHFRDIYLQLIIAAPDADYEALCRHPALVAFRLEAESLLGPLLDDARGGNTTMLERLCQALSPGAHPEARERVISLLLGNLAASVDNTGIALLWTLTHLSQHLNYQHCVREEAAQGKRNMASAIVRESLRLTPVTAFFERRVAENIVVDDVVITAGTRVLFSPWLIHRHAACWAEPLCFRPERFLGEEKIAPEHFLPFSVGKRNCVGMTLALDQLTTAVATLCEHFQFSLAPSTSPAALTPLFALNVIPRGDLSFILASTNKAEQHDHIP</sequence>
<dbReference type="RefSeq" id="WP_013577956.1">
    <property type="nucleotide sequence ID" value="NC_015062.1"/>
</dbReference>
<gene>
    <name evidence="5" type="ordered locus">Rahaq_4695</name>
    <name evidence="6" type="ORF">ACFPK4_16030</name>
</gene>
<dbReference type="CDD" id="cd00302">
    <property type="entry name" value="cytochrome_P450"/>
    <property type="match status" value="1"/>
</dbReference>
<protein>
    <submittedName>
        <fullName evidence="5">Cytochrome P450</fullName>
    </submittedName>
</protein>
<dbReference type="HOGENOM" id="CLU_001570_5_1_6"/>
<dbReference type="Proteomes" id="UP000007257">
    <property type="component" value="Plasmid pRAHAQ01"/>
</dbReference>
<dbReference type="InterPro" id="IPR017972">
    <property type="entry name" value="Cyt_P450_CS"/>
</dbReference>
<dbReference type="Pfam" id="PF00067">
    <property type="entry name" value="p450"/>
    <property type="match status" value="1"/>
</dbReference>
<geneLocation type="plasmid" evidence="5 7">
    <name>pRAHAQ01</name>
</geneLocation>
<dbReference type="EMBL" id="JBHUCJ010000040">
    <property type="protein sequence ID" value="MFD3225047.1"/>
    <property type="molecule type" value="Genomic_DNA"/>
</dbReference>
<evidence type="ECO:0000313" key="5">
    <source>
        <dbReference type="EMBL" id="ADW76275.1"/>
    </source>
</evidence>
<evidence type="ECO:0000256" key="4">
    <source>
        <dbReference type="RuleBase" id="RU000461"/>
    </source>
</evidence>
<dbReference type="EMBL" id="CP002506">
    <property type="protein sequence ID" value="ADW76275.1"/>
    <property type="molecule type" value="Genomic_DNA"/>
</dbReference>
<dbReference type="Proteomes" id="UP001598201">
    <property type="component" value="Unassembled WGS sequence"/>
</dbReference>
<evidence type="ECO:0000313" key="8">
    <source>
        <dbReference type="Proteomes" id="UP001598201"/>
    </source>
</evidence>
<dbReference type="Gene3D" id="1.10.630.10">
    <property type="entry name" value="Cytochrome P450"/>
    <property type="match status" value="1"/>
</dbReference>
<organism evidence="5 7">
    <name type="scientific">Rahnella sp. (strain Y9602)</name>
    <dbReference type="NCBI Taxonomy" id="2703885"/>
    <lineage>
        <taxon>Bacteria</taxon>
        <taxon>Pseudomonadati</taxon>
        <taxon>Pseudomonadota</taxon>
        <taxon>Gammaproteobacteria</taxon>
        <taxon>Enterobacterales</taxon>
        <taxon>Yersiniaceae</taxon>
        <taxon>Rahnella</taxon>
    </lineage>
</organism>
<evidence type="ECO:0000256" key="1">
    <source>
        <dbReference type="ARBA" id="ARBA00001971"/>
    </source>
</evidence>
<keyword evidence="3 4" id="KW-0349">Heme</keyword>
<dbReference type="PANTHER" id="PTHR24305">
    <property type="entry name" value="CYTOCHROME P450"/>
    <property type="match status" value="1"/>
</dbReference>
<dbReference type="PRINTS" id="PR00463">
    <property type="entry name" value="EP450I"/>
</dbReference>
<evidence type="ECO:0000313" key="6">
    <source>
        <dbReference type="EMBL" id="MFD3225047.1"/>
    </source>
</evidence>
<dbReference type="InterPro" id="IPR001128">
    <property type="entry name" value="Cyt_P450"/>
</dbReference>
<reference evidence="5 7" key="2">
    <citation type="journal article" date="2012" name="J. Bacteriol.">
        <title>Complete Genome Sequence of Rahnella sp. Strain Y9602, a Gammaproteobacterium Isolate from Metal- and Radionuclide-Contaminated Soil.</title>
        <authorList>
            <person name="Martinez R.J."/>
            <person name="Bruce D."/>
            <person name="Detter C."/>
            <person name="Goodwin L.A."/>
            <person name="Han J."/>
            <person name="Han C.S."/>
            <person name="Held B."/>
            <person name="Land M.L."/>
            <person name="Mikhailova N."/>
            <person name="Nolan M."/>
            <person name="Pennacchio L."/>
            <person name="Pitluck S."/>
            <person name="Tapia R."/>
            <person name="Woyke T."/>
            <person name="Sobecky P.A."/>
        </authorList>
    </citation>
    <scope>NUCLEOTIDE SEQUENCE [LARGE SCALE GENOMIC DNA]</scope>
    <source>
        <strain evidence="5 7">Y9602</strain>
        <plasmid evidence="5 7">pRAHAQ01</plasmid>
    </source>
</reference>
<proteinExistence type="inferred from homology"/>
<dbReference type="InterPro" id="IPR036396">
    <property type="entry name" value="Cyt_P450_sf"/>
</dbReference>
<dbReference type="GO" id="GO:0004497">
    <property type="term" value="F:monooxygenase activity"/>
    <property type="evidence" value="ECO:0007669"/>
    <property type="project" value="UniProtKB-KW"/>
</dbReference>
<keyword evidence="4" id="KW-0560">Oxidoreductase</keyword>
<dbReference type="eggNOG" id="COG2124">
    <property type="taxonomic scope" value="Bacteria"/>
</dbReference>
<evidence type="ECO:0000256" key="3">
    <source>
        <dbReference type="PIRSR" id="PIRSR602401-1"/>
    </source>
</evidence>
<dbReference type="InterPro" id="IPR050121">
    <property type="entry name" value="Cytochrome_P450_monoxygenase"/>
</dbReference>
<reference evidence="7" key="1">
    <citation type="submission" date="2011-01" db="EMBL/GenBank/DDBJ databases">
        <title>Complete sequence of plasmid1 of Rahnella sp. Y9602.</title>
        <authorList>
            <consortium name="US DOE Joint Genome Institute"/>
            <person name="Lucas S."/>
            <person name="Copeland A."/>
            <person name="Lapidus A."/>
            <person name="Cheng J.-F."/>
            <person name="Goodwin L."/>
            <person name="Pitluck S."/>
            <person name="Lu M."/>
            <person name="Detter J.C."/>
            <person name="Han C."/>
            <person name="Tapia R."/>
            <person name="Land M."/>
            <person name="Hauser L."/>
            <person name="Kyrpides N."/>
            <person name="Ivanova N."/>
            <person name="Ovchinnikova G."/>
            <person name="Pagani I."/>
            <person name="Sobecky P.A."/>
            <person name="Martinez R.J."/>
            <person name="Woyke T."/>
        </authorList>
    </citation>
    <scope>NUCLEOTIDE SEQUENCE [LARGE SCALE GENOMIC DNA]</scope>
    <source>
        <strain evidence="7">Y9602</strain>
        <plasmid evidence="7">pRAHAQ01</plasmid>
    </source>
</reference>
<feature type="binding site" description="axial binding residue" evidence="3">
    <location>
        <position position="373"/>
    </location>
    <ligand>
        <name>heme</name>
        <dbReference type="ChEBI" id="CHEBI:30413"/>
    </ligand>
    <ligandPart>
        <name>Fe</name>
        <dbReference type="ChEBI" id="CHEBI:18248"/>
    </ligandPart>
</feature>
<name>A0A0H3FHN3_RAHSY</name>
<evidence type="ECO:0000256" key="2">
    <source>
        <dbReference type="ARBA" id="ARBA00010617"/>
    </source>
</evidence>
<dbReference type="KEGG" id="rah:Rahaq_4695"/>
<dbReference type="PRINTS" id="PR00385">
    <property type="entry name" value="P450"/>
</dbReference>
<dbReference type="GO" id="GO:0005506">
    <property type="term" value="F:iron ion binding"/>
    <property type="evidence" value="ECO:0007669"/>
    <property type="project" value="InterPro"/>
</dbReference>
<accession>A0A0H3FHN3</accession>
<comment type="cofactor">
    <cofactor evidence="1 3">
        <name>heme</name>
        <dbReference type="ChEBI" id="CHEBI:30413"/>
    </cofactor>
</comment>
<dbReference type="SUPFAM" id="SSF48264">
    <property type="entry name" value="Cytochrome P450"/>
    <property type="match status" value="1"/>
</dbReference>
<dbReference type="AlphaFoldDB" id="A0A0H3FHN3"/>
<evidence type="ECO:0000313" key="7">
    <source>
        <dbReference type="Proteomes" id="UP000007257"/>
    </source>
</evidence>
<reference evidence="6 8" key="3">
    <citation type="submission" date="2024-09" db="EMBL/GenBank/DDBJ databases">
        <title>Genomes of Rahnella.</title>
        <authorList>
            <person name="Mnguni F.C."/>
            <person name="Shin G.Y."/>
            <person name="Coutinho T."/>
        </authorList>
    </citation>
    <scope>NUCLEOTIDE SEQUENCE [LARGE SCALE GENOMIC DNA]</scope>
    <source>
        <strain evidence="6 8">20WA0057</strain>
    </source>
</reference>
<dbReference type="PROSITE" id="PS00086">
    <property type="entry name" value="CYTOCHROME_P450"/>
    <property type="match status" value="1"/>
</dbReference>
<dbReference type="InterPro" id="IPR002401">
    <property type="entry name" value="Cyt_P450_E_grp-I"/>
</dbReference>
<dbReference type="GO" id="GO:0020037">
    <property type="term" value="F:heme binding"/>
    <property type="evidence" value="ECO:0007669"/>
    <property type="project" value="InterPro"/>
</dbReference>
<keyword evidence="3 4" id="KW-0479">Metal-binding</keyword>
<dbReference type="GO" id="GO:0016705">
    <property type="term" value="F:oxidoreductase activity, acting on paired donors, with incorporation or reduction of molecular oxygen"/>
    <property type="evidence" value="ECO:0007669"/>
    <property type="project" value="InterPro"/>
</dbReference>
<keyword evidence="8" id="KW-1185">Reference proteome</keyword>